<dbReference type="PANTHER" id="PTHR43050:SF1">
    <property type="entry name" value="SERINE RACEMASE"/>
    <property type="match status" value="1"/>
</dbReference>
<comment type="cofactor">
    <cofactor evidence="3">
        <name>Mn(2+)</name>
        <dbReference type="ChEBI" id="CHEBI:29035"/>
    </cofactor>
</comment>
<dbReference type="EMBL" id="CP019454">
    <property type="protein sequence ID" value="AUW93260.1"/>
    <property type="molecule type" value="Genomic_DNA"/>
</dbReference>
<comment type="cofactor">
    <cofactor evidence="2">
        <name>pyridoxal 5'-phosphate</name>
        <dbReference type="ChEBI" id="CHEBI:597326"/>
    </cofactor>
</comment>
<feature type="domain" description="Tryptophan synthase beta chain-like PALP" evidence="7">
    <location>
        <begin position="18"/>
        <end position="304"/>
    </location>
</feature>
<dbReference type="InterPro" id="IPR001926">
    <property type="entry name" value="TrpB-like_PALP"/>
</dbReference>
<dbReference type="InterPro" id="IPR000634">
    <property type="entry name" value="Ser/Thr_deHydtase_PyrdxlP-BS"/>
</dbReference>
<dbReference type="PANTHER" id="PTHR43050">
    <property type="entry name" value="SERINE / THREONINE RACEMASE FAMILY MEMBER"/>
    <property type="match status" value="1"/>
</dbReference>
<comment type="cofactor">
    <cofactor evidence="1">
        <name>Ca(2+)</name>
        <dbReference type="ChEBI" id="CHEBI:29108"/>
    </cofactor>
</comment>
<evidence type="ECO:0000256" key="6">
    <source>
        <dbReference type="ARBA" id="ARBA00022898"/>
    </source>
</evidence>
<protein>
    <submittedName>
        <fullName evidence="8">Threonine ammonia-lyase</fullName>
    </submittedName>
</protein>
<dbReference type="InterPro" id="IPR036052">
    <property type="entry name" value="TrpB-like_PALP_sf"/>
</dbReference>
<dbReference type="CDD" id="cd01562">
    <property type="entry name" value="Thr-dehyd"/>
    <property type="match status" value="1"/>
</dbReference>
<evidence type="ECO:0000256" key="3">
    <source>
        <dbReference type="ARBA" id="ARBA00001936"/>
    </source>
</evidence>
<name>A0ABM6RPJ8_9FIRM</name>
<dbReference type="PROSITE" id="PS00165">
    <property type="entry name" value="DEHYDRATASE_SER_THR"/>
    <property type="match status" value="1"/>
</dbReference>
<evidence type="ECO:0000313" key="9">
    <source>
        <dbReference type="Proteomes" id="UP000325292"/>
    </source>
</evidence>
<sequence length="318" mass="33881">MTSLDLALIQDAYAKLRPVVHQTPLFSNRLLSQLTDCDLYLKAENLQITGSFKIRGALNKVSAVAQTNASGVVTGSSGNHGQAVAWAARFMHLTAQIVVPTTAPAAKVEAALSYGAQVEYCGTTSHERLERAQQIAKDTGMTFVPPYDDPLVMAGQGTIGLEILEQRPDVQTVLIPIGGGGLISGIATAIKSLRPDIRVIGVEPLGAPKAYQSRQAHARITLPSTDTIADGLKSLALGTQTYPIIERLVDDLVTVDDDEIRYAMGLLLTRQKLLTEPSGAATTAYALRRPAQIRGQKVVALISGGNIDVPTLCHQLNP</sequence>
<evidence type="ECO:0000313" key="8">
    <source>
        <dbReference type="EMBL" id="AUW93260.1"/>
    </source>
</evidence>
<evidence type="ECO:0000259" key="7">
    <source>
        <dbReference type="Pfam" id="PF00291"/>
    </source>
</evidence>
<keyword evidence="9" id="KW-1185">Reference proteome</keyword>
<evidence type="ECO:0000256" key="5">
    <source>
        <dbReference type="ARBA" id="ARBA00022842"/>
    </source>
</evidence>
<gene>
    <name evidence="8" type="ORF">BXT84_04255</name>
</gene>
<dbReference type="Pfam" id="PF00291">
    <property type="entry name" value="PALP"/>
    <property type="match status" value="1"/>
</dbReference>
<proteinExistence type="predicted"/>
<evidence type="ECO:0000256" key="1">
    <source>
        <dbReference type="ARBA" id="ARBA00001913"/>
    </source>
</evidence>
<dbReference type="Proteomes" id="UP000325292">
    <property type="component" value="Chromosome"/>
</dbReference>
<accession>A0ABM6RPJ8</accession>
<comment type="cofactor">
    <cofactor evidence="4">
        <name>Mg(2+)</name>
        <dbReference type="ChEBI" id="CHEBI:18420"/>
    </cofactor>
</comment>
<evidence type="ECO:0000256" key="4">
    <source>
        <dbReference type="ARBA" id="ARBA00001946"/>
    </source>
</evidence>
<dbReference type="Gene3D" id="3.40.50.1100">
    <property type="match status" value="2"/>
</dbReference>
<dbReference type="SUPFAM" id="SSF53686">
    <property type="entry name" value="Tryptophan synthase beta subunit-like PLP-dependent enzymes"/>
    <property type="match status" value="1"/>
</dbReference>
<keyword evidence="6" id="KW-0663">Pyridoxal phosphate</keyword>
<keyword evidence="5" id="KW-0460">Magnesium</keyword>
<evidence type="ECO:0000256" key="2">
    <source>
        <dbReference type="ARBA" id="ARBA00001933"/>
    </source>
</evidence>
<reference evidence="8 9" key="1">
    <citation type="journal article" date="2019" name="Sci. Rep.">
        <title>Sulfobacillus thermotolerans: new insights into resistance and metabolic capacities of acidophilic chemolithotrophs.</title>
        <authorList>
            <person name="Panyushkina A.E."/>
            <person name="Babenko V.V."/>
            <person name="Nikitina A.S."/>
            <person name="Selezneva O.V."/>
            <person name="Tsaplina I.A."/>
            <person name="Letarova M.A."/>
            <person name="Kostryukova E.S."/>
            <person name="Letarov A.V."/>
        </authorList>
    </citation>
    <scope>NUCLEOTIDE SEQUENCE [LARGE SCALE GENOMIC DNA]</scope>
    <source>
        <strain evidence="8 9">Kr1</strain>
    </source>
</reference>
<organism evidence="8 9">
    <name type="scientific">Sulfobacillus thermotolerans</name>
    <dbReference type="NCBI Taxonomy" id="338644"/>
    <lineage>
        <taxon>Bacteria</taxon>
        <taxon>Bacillati</taxon>
        <taxon>Bacillota</taxon>
        <taxon>Clostridia</taxon>
        <taxon>Eubacteriales</taxon>
        <taxon>Clostridiales Family XVII. Incertae Sedis</taxon>
        <taxon>Sulfobacillus</taxon>
    </lineage>
</organism>